<gene>
    <name evidence="8" type="ORF">RDWZM_000863</name>
</gene>
<dbReference type="GO" id="GO:0006535">
    <property type="term" value="P:cysteine biosynthetic process from serine"/>
    <property type="evidence" value="ECO:0007669"/>
    <property type="project" value="InterPro"/>
</dbReference>
<keyword evidence="3" id="KW-0028">Amino-acid biosynthesis</keyword>
<evidence type="ECO:0000256" key="4">
    <source>
        <dbReference type="ARBA" id="ARBA00022679"/>
    </source>
</evidence>
<dbReference type="FunFam" id="3.40.50.1100:FF:000006">
    <property type="entry name" value="Cysteine synthase"/>
    <property type="match status" value="1"/>
</dbReference>
<protein>
    <recommendedName>
        <fullName evidence="7">Tryptophan synthase beta chain-like PALP domain-containing protein</fullName>
    </recommendedName>
</protein>
<dbReference type="PANTHER" id="PTHR10314">
    <property type="entry name" value="CYSTATHIONINE BETA-SYNTHASE"/>
    <property type="match status" value="1"/>
</dbReference>
<dbReference type="AlphaFoldDB" id="A0A9Q0M9P6"/>
<evidence type="ECO:0000259" key="7">
    <source>
        <dbReference type="Pfam" id="PF00291"/>
    </source>
</evidence>
<feature type="domain" description="Tryptophan synthase beta chain-like PALP" evidence="7">
    <location>
        <begin position="25"/>
        <end position="320"/>
    </location>
</feature>
<comment type="cofactor">
    <cofactor evidence="1">
        <name>pyridoxal 5'-phosphate</name>
        <dbReference type="ChEBI" id="CHEBI:597326"/>
    </cofactor>
</comment>
<proteinExistence type="inferred from homology"/>
<evidence type="ECO:0000256" key="3">
    <source>
        <dbReference type="ARBA" id="ARBA00022605"/>
    </source>
</evidence>
<evidence type="ECO:0000256" key="5">
    <source>
        <dbReference type="ARBA" id="ARBA00022898"/>
    </source>
</evidence>
<evidence type="ECO:0000256" key="6">
    <source>
        <dbReference type="ARBA" id="ARBA00023192"/>
    </source>
</evidence>
<accession>A0A9Q0M9P6</accession>
<evidence type="ECO:0000313" key="9">
    <source>
        <dbReference type="Proteomes" id="UP001142055"/>
    </source>
</evidence>
<dbReference type="InterPro" id="IPR050214">
    <property type="entry name" value="Cys_Synth/Cystath_Beta-Synth"/>
</dbReference>
<evidence type="ECO:0000256" key="2">
    <source>
        <dbReference type="ARBA" id="ARBA00007103"/>
    </source>
</evidence>
<dbReference type="InterPro" id="IPR001926">
    <property type="entry name" value="TrpB-like_PALP"/>
</dbReference>
<dbReference type="InterPro" id="IPR036052">
    <property type="entry name" value="TrpB-like_PALP_sf"/>
</dbReference>
<dbReference type="PROSITE" id="PS00901">
    <property type="entry name" value="CYS_SYNTHASE"/>
    <property type="match status" value="1"/>
</dbReference>
<evidence type="ECO:0000313" key="8">
    <source>
        <dbReference type="EMBL" id="KAJ6222318.1"/>
    </source>
</evidence>
<dbReference type="EMBL" id="JAPWDV010000001">
    <property type="protein sequence ID" value="KAJ6222318.1"/>
    <property type="molecule type" value="Genomic_DNA"/>
</dbReference>
<dbReference type="SUPFAM" id="SSF53686">
    <property type="entry name" value="Tryptophan synthase beta subunit-like PLP-dependent enzymes"/>
    <property type="match status" value="1"/>
</dbReference>
<dbReference type="Pfam" id="PF00291">
    <property type="entry name" value="PALP"/>
    <property type="match status" value="1"/>
</dbReference>
<sequence length="331" mass="35573">MAAATTTTITNNEPRSTDIKSSALELIGNTPLIALDRIWPGPGRILAKCEFLNPGGSIKDRSAYSMIKYAKQEGKLAEGAPIIEVTSGNQGCGIALVAALMNHPCTLTMSAGNSPQRAEMMRGFGANCELVPQVEGKPGNVTLRDVEKALERAEGIIAQTPNIFYVEQFSNPNNCRAHEETTGPEIYRQTGGRIDAFIATLGTAGSFVGISRYLKRQNPNIRCVIVEPEGAEVIAGKEVTKPLHLLQGSGYGKVPELFDYNVMDEAMSVTDEEALKYKNLLGVKEGLYVGFTSGANIASAVKLLESGKLGPDPWIVTLLNDSGLKYSELHK</sequence>
<dbReference type="CDD" id="cd01561">
    <property type="entry name" value="CBS_like"/>
    <property type="match status" value="1"/>
</dbReference>
<name>A0A9Q0M9P6_BLOTA</name>
<keyword evidence="9" id="KW-1185">Reference proteome</keyword>
<comment type="caution">
    <text evidence="8">The sequence shown here is derived from an EMBL/GenBank/DDBJ whole genome shotgun (WGS) entry which is preliminary data.</text>
</comment>
<dbReference type="Proteomes" id="UP001142055">
    <property type="component" value="Chromosome 1"/>
</dbReference>
<keyword evidence="6" id="KW-0198">Cysteine biosynthesis</keyword>
<dbReference type="InterPro" id="IPR001216">
    <property type="entry name" value="P-phosphate_BS"/>
</dbReference>
<comment type="similarity">
    <text evidence="2">Belongs to the cysteine synthase/cystathionine beta-synthase family.</text>
</comment>
<evidence type="ECO:0000256" key="1">
    <source>
        <dbReference type="ARBA" id="ARBA00001933"/>
    </source>
</evidence>
<dbReference type="GO" id="GO:0016740">
    <property type="term" value="F:transferase activity"/>
    <property type="evidence" value="ECO:0007669"/>
    <property type="project" value="UniProtKB-KW"/>
</dbReference>
<dbReference type="Gene3D" id="3.40.50.1100">
    <property type="match status" value="2"/>
</dbReference>
<dbReference type="OMA" id="VVTVFWD"/>
<keyword evidence="4" id="KW-0808">Transferase</keyword>
<keyword evidence="5" id="KW-0663">Pyridoxal phosphate</keyword>
<organism evidence="8 9">
    <name type="scientific">Blomia tropicalis</name>
    <name type="common">Mite</name>
    <dbReference type="NCBI Taxonomy" id="40697"/>
    <lineage>
        <taxon>Eukaryota</taxon>
        <taxon>Metazoa</taxon>
        <taxon>Ecdysozoa</taxon>
        <taxon>Arthropoda</taxon>
        <taxon>Chelicerata</taxon>
        <taxon>Arachnida</taxon>
        <taxon>Acari</taxon>
        <taxon>Acariformes</taxon>
        <taxon>Sarcoptiformes</taxon>
        <taxon>Astigmata</taxon>
        <taxon>Glycyphagoidea</taxon>
        <taxon>Echimyopodidae</taxon>
        <taxon>Blomia</taxon>
    </lineage>
</organism>
<reference evidence="8" key="1">
    <citation type="submission" date="2022-12" db="EMBL/GenBank/DDBJ databases">
        <title>Genome assemblies of Blomia tropicalis.</title>
        <authorList>
            <person name="Cui Y."/>
        </authorList>
    </citation>
    <scope>NUCLEOTIDE SEQUENCE</scope>
    <source>
        <tissue evidence="8">Adult mites</tissue>
    </source>
</reference>